<dbReference type="EMBL" id="UYSG01011842">
    <property type="protein sequence ID" value="VDL63799.1"/>
    <property type="molecule type" value="Genomic_DNA"/>
</dbReference>
<evidence type="ECO:0000313" key="1">
    <source>
        <dbReference type="EMBL" id="VDL63799.1"/>
    </source>
</evidence>
<dbReference type="AlphaFoldDB" id="A0A0R3SY40"/>
<accession>A0A0R3SY40</accession>
<name>A0A0R3SY40_HYMDI</name>
<organism evidence="3">
    <name type="scientific">Hymenolepis diminuta</name>
    <name type="common">Rat tapeworm</name>
    <dbReference type="NCBI Taxonomy" id="6216"/>
    <lineage>
        <taxon>Eukaryota</taxon>
        <taxon>Metazoa</taxon>
        <taxon>Spiralia</taxon>
        <taxon>Lophotrochozoa</taxon>
        <taxon>Platyhelminthes</taxon>
        <taxon>Cestoda</taxon>
        <taxon>Eucestoda</taxon>
        <taxon>Cyclophyllidea</taxon>
        <taxon>Hymenolepididae</taxon>
        <taxon>Hymenolepis</taxon>
    </lineage>
</organism>
<dbReference type="Proteomes" id="UP000274504">
    <property type="component" value="Unassembled WGS sequence"/>
</dbReference>
<reference evidence="3" key="1">
    <citation type="submission" date="2017-02" db="UniProtKB">
        <authorList>
            <consortium name="WormBaseParasite"/>
        </authorList>
    </citation>
    <scope>IDENTIFICATION</scope>
</reference>
<proteinExistence type="predicted"/>
<evidence type="ECO:0000313" key="2">
    <source>
        <dbReference type="Proteomes" id="UP000274504"/>
    </source>
</evidence>
<reference evidence="1 2" key="2">
    <citation type="submission" date="2018-11" db="EMBL/GenBank/DDBJ databases">
        <authorList>
            <consortium name="Pathogen Informatics"/>
        </authorList>
    </citation>
    <scope>NUCLEOTIDE SEQUENCE [LARGE SCALE GENOMIC DNA]</scope>
</reference>
<sequence>MRVNVVGRGEYVELMEMLDVEADGQWTSLAYFDPTPGKRLHVDAMASVGNQNYLKIRAEVSTPDPARMAITSISRKDRLFECPMPNGSHDPV</sequence>
<evidence type="ECO:0000313" key="3">
    <source>
        <dbReference type="WBParaSite" id="HDID_0001068501-mRNA-1"/>
    </source>
</evidence>
<dbReference type="WBParaSite" id="HDID_0001068501-mRNA-1">
    <property type="protein sequence ID" value="HDID_0001068501-mRNA-1"/>
    <property type="gene ID" value="HDID_0001068501"/>
</dbReference>
<gene>
    <name evidence="1" type="ORF">HDID_LOCUS10683</name>
</gene>
<protein>
    <submittedName>
        <fullName evidence="3">DOMON domain-containing protein</fullName>
    </submittedName>
</protein>